<evidence type="ECO:0000256" key="7">
    <source>
        <dbReference type="ARBA" id="ARBA00023136"/>
    </source>
</evidence>
<evidence type="ECO:0000313" key="12">
    <source>
        <dbReference type="Proteomes" id="UP000202485"/>
    </source>
</evidence>
<name>A0A238KHW6_9RHOB</name>
<dbReference type="Gene3D" id="1.25.60.10">
    <property type="entry name" value="MgtE N-terminal domain-like"/>
    <property type="match status" value="1"/>
</dbReference>
<dbReference type="InterPro" id="IPR038076">
    <property type="entry name" value="MgtE_N_sf"/>
</dbReference>
<evidence type="ECO:0000313" key="11">
    <source>
        <dbReference type="EMBL" id="SMX42425.1"/>
    </source>
</evidence>
<dbReference type="GO" id="GO:0005886">
    <property type="term" value="C:plasma membrane"/>
    <property type="evidence" value="ECO:0007669"/>
    <property type="project" value="UniProtKB-SubCell"/>
</dbReference>
<dbReference type="InterPro" id="IPR006669">
    <property type="entry name" value="MgtE_transporter"/>
</dbReference>
<feature type="transmembrane region" description="Helical" evidence="9">
    <location>
        <begin position="392"/>
        <end position="418"/>
    </location>
</feature>
<organism evidence="11 12">
    <name type="scientific">Ruegeria arenilitoris</name>
    <dbReference type="NCBI Taxonomy" id="1173585"/>
    <lineage>
        <taxon>Bacteria</taxon>
        <taxon>Pseudomonadati</taxon>
        <taxon>Pseudomonadota</taxon>
        <taxon>Alphaproteobacteria</taxon>
        <taxon>Rhodobacterales</taxon>
        <taxon>Roseobacteraceae</taxon>
        <taxon>Ruegeria</taxon>
    </lineage>
</organism>
<feature type="transmembrane region" description="Helical" evidence="9">
    <location>
        <begin position="365"/>
        <end position="386"/>
    </location>
</feature>
<dbReference type="InterPro" id="IPR036739">
    <property type="entry name" value="SLC41_membr_dom_sf"/>
</dbReference>
<comment type="subunit">
    <text evidence="9">Homodimer.</text>
</comment>
<keyword evidence="12" id="KW-1185">Reference proteome</keyword>
<evidence type="ECO:0000256" key="8">
    <source>
        <dbReference type="PROSITE-ProRule" id="PRU00703"/>
    </source>
</evidence>
<sequence length="457" mass="49124">MDGNVDIPSTDEELSLRIKEAVGQSNASELEALLDPLTSSEALREVLQLTPAERDTVLEIVPVGLAADLVEEAPNEMAVELVERLKPERAAEIIEQLDSDIQADVIGELDTPDAEAILSEMDAEEAADVRLLSTFEDDTAGGLMMTEVFKFRDTQTVGNVLRELASDDEDFERYRGQHPYIVDSEGRAVGVVSLRSLLTAKRSEKLTSIMVQPLTVTVDTPLEQLEDVFNDHPFLGVPVVYADGVLAGVVSRTAVAEAILERSESESLKRQGVVGDELRSMPLSLRSRRRLAWLAANIVLNIIAASVISAYEETLAAVIALAIFLPMVSDMSGCSGNQAVGVTMRELSLGLVRPQDAVRVWIKEISVGVINGIALGILIGLVAWFWKGNPALGLVIGTALALNTMLAVSIGGVVPLLLKRIGQDPAAASGPLLTTITDMAGFFFVLSLATLMMPWLV</sequence>
<dbReference type="InterPro" id="IPR006667">
    <property type="entry name" value="SLC41_membr_dom"/>
</dbReference>
<dbReference type="SMART" id="SM00924">
    <property type="entry name" value="MgtE_N"/>
    <property type="match status" value="1"/>
</dbReference>
<accession>A0A238KHW6</accession>
<protein>
    <recommendedName>
        <fullName evidence="9">Magnesium transporter MgtE</fullName>
    </recommendedName>
</protein>
<dbReference type="SMART" id="SM00116">
    <property type="entry name" value="CBS"/>
    <property type="match status" value="2"/>
</dbReference>
<dbReference type="SUPFAM" id="SSF161093">
    <property type="entry name" value="MgtE membrane domain-like"/>
    <property type="match status" value="1"/>
</dbReference>
<dbReference type="RefSeq" id="WP_093963717.1">
    <property type="nucleotide sequence ID" value="NZ_FXYG01000002.1"/>
</dbReference>
<dbReference type="PANTHER" id="PTHR41394">
    <property type="entry name" value="MAGNESIUM TRANSPORTER MGTE"/>
    <property type="match status" value="1"/>
</dbReference>
<comment type="function">
    <text evidence="9">Acts as a magnesium transporter.</text>
</comment>
<evidence type="ECO:0000256" key="1">
    <source>
        <dbReference type="ARBA" id="ARBA00004141"/>
    </source>
</evidence>
<dbReference type="PANTHER" id="PTHR41394:SF5">
    <property type="entry name" value="SLC41A_MGTE INTEGRAL MEMBRANE DOMAIN-CONTAINING PROTEIN"/>
    <property type="match status" value="1"/>
</dbReference>
<evidence type="ECO:0000256" key="3">
    <source>
        <dbReference type="ARBA" id="ARBA00022448"/>
    </source>
</evidence>
<dbReference type="PROSITE" id="PS51371">
    <property type="entry name" value="CBS"/>
    <property type="match status" value="1"/>
</dbReference>
<keyword evidence="6 9" id="KW-1133">Transmembrane helix</keyword>
<dbReference type="Pfam" id="PF01769">
    <property type="entry name" value="MgtE"/>
    <property type="match status" value="1"/>
</dbReference>
<keyword evidence="5 9" id="KW-0460">Magnesium</keyword>
<evidence type="ECO:0000256" key="5">
    <source>
        <dbReference type="ARBA" id="ARBA00022842"/>
    </source>
</evidence>
<dbReference type="SUPFAM" id="SSF158791">
    <property type="entry name" value="MgtE N-terminal domain-like"/>
    <property type="match status" value="1"/>
</dbReference>
<reference evidence="12" key="1">
    <citation type="submission" date="2017-05" db="EMBL/GenBank/DDBJ databases">
        <authorList>
            <person name="Rodrigo-Torres L."/>
            <person name="Arahal R. D."/>
            <person name="Lucena T."/>
        </authorList>
    </citation>
    <scope>NUCLEOTIDE SEQUENCE [LARGE SCALE GENOMIC DNA]</scope>
    <source>
        <strain evidence="12">CECT 8715</strain>
    </source>
</reference>
<keyword evidence="8" id="KW-0129">CBS domain</keyword>
<dbReference type="EMBL" id="FXYG01000002">
    <property type="protein sequence ID" value="SMX42425.1"/>
    <property type="molecule type" value="Genomic_DNA"/>
</dbReference>
<dbReference type="OrthoDB" id="9790355at2"/>
<keyword evidence="9" id="KW-1003">Cell membrane</keyword>
<keyword evidence="7 9" id="KW-0472">Membrane</keyword>
<keyword evidence="9" id="KW-0479">Metal-binding</keyword>
<keyword evidence="4 9" id="KW-0812">Transmembrane</keyword>
<dbReference type="InterPro" id="IPR046342">
    <property type="entry name" value="CBS_dom_sf"/>
</dbReference>
<evidence type="ECO:0000256" key="9">
    <source>
        <dbReference type="RuleBase" id="RU362011"/>
    </source>
</evidence>
<dbReference type="SUPFAM" id="SSF54631">
    <property type="entry name" value="CBS-domain pair"/>
    <property type="match status" value="1"/>
</dbReference>
<proteinExistence type="inferred from homology"/>
<comment type="similarity">
    <text evidence="2 9">Belongs to the SLC41A transporter family.</text>
</comment>
<dbReference type="InterPro" id="IPR006668">
    <property type="entry name" value="Mg_transptr_MgtE_intracell_dom"/>
</dbReference>
<dbReference type="InterPro" id="IPR000644">
    <property type="entry name" value="CBS_dom"/>
</dbReference>
<feature type="transmembrane region" description="Helical" evidence="9">
    <location>
        <begin position="317"/>
        <end position="344"/>
    </location>
</feature>
<dbReference type="AlphaFoldDB" id="A0A238KHW6"/>
<dbReference type="Gene3D" id="1.10.357.20">
    <property type="entry name" value="SLC41 divalent cation transporters, integral membrane domain"/>
    <property type="match status" value="1"/>
</dbReference>
<dbReference type="NCBIfam" id="TIGR00400">
    <property type="entry name" value="mgtE"/>
    <property type="match status" value="1"/>
</dbReference>
<dbReference type="Pfam" id="PF03448">
    <property type="entry name" value="MgtE_N"/>
    <property type="match status" value="1"/>
</dbReference>
<dbReference type="GO" id="GO:0015095">
    <property type="term" value="F:magnesium ion transmembrane transporter activity"/>
    <property type="evidence" value="ECO:0007669"/>
    <property type="project" value="UniProtKB-UniRule"/>
</dbReference>
<dbReference type="Proteomes" id="UP000202485">
    <property type="component" value="Unassembled WGS sequence"/>
</dbReference>
<keyword evidence="3 9" id="KW-0813">Transport</keyword>
<evidence type="ECO:0000259" key="10">
    <source>
        <dbReference type="PROSITE" id="PS51371"/>
    </source>
</evidence>
<gene>
    <name evidence="11" type="primary">mgtE_1</name>
    <name evidence="11" type="ORF">RUA8715_02241</name>
</gene>
<evidence type="ECO:0000256" key="2">
    <source>
        <dbReference type="ARBA" id="ARBA00009749"/>
    </source>
</evidence>
<feature type="transmembrane region" description="Helical" evidence="9">
    <location>
        <begin position="291"/>
        <end position="311"/>
    </location>
</feature>
<evidence type="ECO:0000256" key="6">
    <source>
        <dbReference type="ARBA" id="ARBA00022989"/>
    </source>
</evidence>
<dbReference type="GO" id="GO:0046872">
    <property type="term" value="F:metal ion binding"/>
    <property type="evidence" value="ECO:0007669"/>
    <property type="project" value="UniProtKB-KW"/>
</dbReference>
<feature type="transmembrane region" description="Helical" evidence="9">
    <location>
        <begin position="430"/>
        <end position="456"/>
    </location>
</feature>
<evidence type="ECO:0000256" key="4">
    <source>
        <dbReference type="ARBA" id="ARBA00022692"/>
    </source>
</evidence>
<dbReference type="Pfam" id="PF00571">
    <property type="entry name" value="CBS"/>
    <property type="match status" value="2"/>
</dbReference>
<feature type="domain" description="CBS" evidence="10">
    <location>
        <begin position="206"/>
        <end position="265"/>
    </location>
</feature>
<dbReference type="Gene3D" id="3.10.580.10">
    <property type="entry name" value="CBS-domain"/>
    <property type="match status" value="1"/>
</dbReference>
<comment type="subcellular location">
    <subcellularLocation>
        <location evidence="9">Cell membrane</location>
        <topology evidence="9">Multi-pass membrane protein</topology>
    </subcellularLocation>
    <subcellularLocation>
        <location evidence="1">Membrane</location>
        <topology evidence="1">Multi-pass membrane protein</topology>
    </subcellularLocation>
</comment>